<protein>
    <submittedName>
        <fullName evidence="1">General secretion pathway protein H</fullName>
    </submittedName>
</protein>
<organism evidence="1 2">
    <name type="scientific">Saccharophagus degradans (strain 2-40 / ATCC 43961 / DSM 17024)</name>
    <dbReference type="NCBI Taxonomy" id="203122"/>
    <lineage>
        <taxon>Bacteria</taxon>
        <taxon>Pseudomonadati</taxon>
        <taxon>Pseudomonadota</taxon>
        <taxon>Gammaproteobacteria</taxon>
        <taxon>Cellvibrionales</taxon>
        <taxon>Cellvibrionaceae</taxon>
        <taxon>Saccharophagus</taxon>
    </lineage>
</organism>
<dbReference type="EMBL" id="CP000282">
    <property type="protein sequence ID" value="ABD80613.1"/>
    <property type="molecule type" value="Genomic_DNA"/>
</dbReference>
<dbReference type="KEGG" id="sde:Sde_1351"/>
<name>Q21L16_SACD2</name>
<dbReference type="AlphaFoldDB" id="Q21L16"/>
<proteinExistence type="predicted"/>
<gene>
    <name evidence="1" type="ordered locus">Sde_1351</name>
</gene>
<evidence type="ECO:0000313" key="2">
    <source>
        <dbReference type="Proteomes" id="UP000001947"/>
    </source>
</evidence>
<dbReference type="eggNOG" id="COG2165">
    <property type="taxonomic scope" value="Bacteria"/>
</dbReference>
<dbReference type="InterPro" id="IPR045584">
    <property type="entry name" value="Pilin-like"/>
</dbReference>
<dbReference type="HOGENOM" id="CLU_098182_0_0_6"/>
<evidence type="ECO:0000313" key="1">
    <source>
        <dbReference type="EMBL" id="ABD80613.1"/>
    </source>
</evidence>
<keyword evidence="2" id="KW-1185">Reference proteome</keyword>
<dbReference type="Proteomes" id="UP000001947">
    <property type="component" value="Chromosome"/>
</dbReference>
<sequence>MLEMAVVMVILGLLLGGLLGPLASQRESKNLNTVNQQLLEIHDALLGYAAVNGFLPCPSRANSSGLEARNGAGRCQQEHGFVPIRTLGLQGPVDSNTRLLDPWLVPIRYSLTSVGTWEYARGVQLNGSASNYRVCGQSVCSEVLADNVVAVIFSLGENGNLTTTSVDELENTDGDDTFVSRVKSEASGSEFNDTLRWLSPNILMHQLVKAGRL</sequence>
<reference evidence="1 2" key="1">
    <citation type="journal article" date="2008" name="PLoS Genet.">
        <title>Complete genome sequence of the complex carbohydrate-degrading marine bacterium, Saccharophagus degradans strain 2-40 T.</title>
        <authorList>
            <person name="Weiner R.M."/>
            <person name="Taylor L.E.II."/>
            <person name="Henrissat B."/>
            <person name="Hauser L."/>
            <person name="Land M."/>
            <person name="Coutinho P.M."/>
            <person name="Rancurel C."/>
            <person name="Saunders E.H."/>
            <person name="Longmire A.G."/>
            <person name="Zhang H."/>
            <person name="Bayer E.A."/>
            <person name="Gilbert H.J."/>
            <person name="Larimer F."/>
            <person name="Zhulin I.B."/>
            <person name="Ekborg N.A."/>
            <person name="Lamed R."/>
            <person name="Richardson P.M."/>
            <person name="Borovok I."/>
            <person name="Hutcheson S."/>
        </authorList>
    </citation>
    <scope>NUCLEOTIDE SEQUENCE [LARGE SCALE GENOMIC DNA]</scope>
    <source>
        <strain evidence="2">2-40 / ATCC 43961 / DSM 17024</strain>
    </source>
</reference>
<accession>Q21L16</accession>
<dbReference type="STRING" id="203122.Sde_1351"/>
<dbReference type="SUPFAM" id="SSF54523">
    <property type="entry name" value="Pili subunits"/>
    <property type="match status" value="1"/>
</dbReference>